<sequence length="760" mass="83518">MSSALQSDSGGSSTDEETLFAQFRALRKMEKKRDKTAKSSAKRPRGKRPKADETSGPARSDSLGYAALLGEAHSREHNQSPPVGCSLNPVDPPKERSRLSIRNTKAVESRDKGIVRGRSRLPKPLHSTEAESVEQEATPPACARIPLSCLPSPPPDPPAAQEPTPGSPVPIPPPATLLSKRSHDPPPLPNKPALQAYDTCPTLYKKRPGKRGGRKKVSVNGKEEIARTKIEQLIHRVDKHKDVCKNGHLFGEKNGCYFNLYSYSKMNKQKCKRIEQPPGFQIGHGNQPIHKLIGLRGDYDFMCDILSSCRRAVIKFRPKQAMLKPGKALNWGHYSLSDRKDIHNWMYACYPFLYHFCDESGYDSWVIHSLCAAYLSSNRSYTQQGNKSKASTYLKRNESGPANRQIKNRSDEDNNKDDSNGSHVKPADLPAEYDNDYAHNASMYTSGLTSTSSLTHNLRGVKRDCLAPAKRACTDNYDGHRPQKKAKLSPVKRSPSPPHLPPNSSTRNNQRADKIVAMELACDQALGPSRNKAINKPVATSKARGDGKGKGQGKACKSAPATSKVKTHKEDGGSEEDCSSNDDNDDEASIQTETKAINKKSTKSTTSTKAEPSAKNNLKTTDSRSKRRMTLPPSSDEDEYNDVEQEPKPKPRQRQPARRLKPKILQMEAEGKEDTLADCQESPLPYARDGDETNDDYVITPLPPSLVPTLTDGTQGDKHGTSRVDGELDHCASEAPKASSSKPGFQPVTLANNLLANGKV</sequence>
<keyword evidence="3" id="KW-1185">Reference proteome</keyword>
<evidence type="ECO:0000313" key="2">
    <source>
        <dbReference type="EMBL" id="CEL62282.1"/>
    </source>
</evidence>
<feature type="compositionally biased region" description="Low complexity" evidence="1">
    <location>
        <begin position="1"/>
        <end position="13"/>
    </location>
</feature>
<dbReference type="EMBL" id="LN679164">
    <property type="protein sequence ID" value="CEL62282.1"/>
    <property type="molecule type" value="Genomic_DNA"/>
</dbReference>
<evidence type="ECO:0000256" key="1">
    <source>
        <dbReference type="SAM" id="MobiDB-lite"/>
    </source>
</evidence>
<feature type="region of interest" description="Disordered" evidence="1">
    <location>
        <begin position="382"/>
        <end position="432"/>
    </location>
</feature>
<gene>
    <name evidence="2" type="ORF">RSOLAG1IB_10346</name>
</gene>
<accession>A0A0B7G1F0</accession>
<dbReference type="AlphaFoldDB" id="A0A0B7G1F0"/>
<proteinExistence type="predicted"/>
<organism evidence="2 3">
    <name type="scientific">Thanatephorus cucumeris (strain AG1-IB / isolate 7/3/14)</name>
    <name type="common">Lettuce bottom rot fungus</name>
    <name type="synonym">Rhizoctonia solani</name>
    <dbReference type="NCBI Taxonomy" id="1108050"/>
    <lineage>
        <taxon>Eukaryota</taxon>
        <taxon>Fungi</taxon>
        <taxon>Dikarya</taxon>
        <taxon>Basidiomycota</taxon>
        <taxon>Agaricomycotina</taxon>
        <taxon>Agaricomycetes</taxon>
        <taxon>Cantharellales</taxon>
        <taxon>Ceratobasidiaceae</taxon>
        <taxon>Rhizoctonia</taxon>
        <taxon>Rhizoctonia solani AG-1</taxon>
    </lineage>
</organism>
<feature type="region of interest" description="Disordered" evidence="1">
    <location>
        <begin position="527"/>
        <end position="726"/>
    </location>
</feature>
<name>A0A0B7G1F0_THACB</name>
<feature type="compositionally biased region" description="Polar residues" evidence="1">
    <location>
        <begin position="382"/>
        <end position="391"/>
    </location>
</feature>
<feature type="compositionally biased region" description="Acidic residues" evidence="1">
    <location>
        <begin position="635"/>
        <end position="644"/>
    </location>
</feature>
<feature type="region of interest" description="Disordered" evidence="1">
    <location>
        <begin position="1"/>
        <end position="195"/>
    </location>
</feature>
<feature type="compositionally biased region" description="Basic and acidic residues" evidence="1">
    <location>
        <begin position="715"/>
        <end position="726"/>
    </location>
</feature>
<dbReference type="Proteomes" id="UP000059188">
    <property type="component" value="Unassembled WGS sequence"/>
</dbReference>
<protein>
    <submittedName>
        <fullName evidence="2">Uncharacterized protein</fullName>
    </submittedName>
</protein>
<dbReference type="OrthoDB" id="3268822at2759"/>
<feature type="compositionally biased region" description="Basic and acidic residues" evidence="1">
    <location>
        <begin position="27"/>
        <end position="37"/>
    </location>
</feature>
<feature type="compositionally biased region" description="Pro residues" evidence="1">
    <location>
        <begin position="151"/>
        <end position="175"/>
    </location>
</feature>
<feature type="compositionally biased region" description="Basic residues" evidence="1">
    <location>
        <begin position="650"/>
        <end position="662"/>
    </location>
</feature>
<feature type="region of interest" description="Disordered" evidence="1">
    <location>
        <begin position="472"/>
        <end position="509"/>
    </location>
</feature>
<feature type="compositionally biased region" description="Acidic residues" evidence="1">
    <location>
        <begin position="573"/>
        <end position="588"/>
    </location>
</feature>
<evidence type="ECO:0000313" key="3">
    <source>
        <dbReference type="Proteomes" id="UP000059188"/>
    </source>
</evidence>
<feature type="compositionally biased region" description="Basic and acidic residues" evidence="1">
    <location>
        <begin position="105"/>
        <end position="114"/>
    </location>
</feature>
<reference evidence="2 3" key="1">
    <citation type="submission" date="2014-11" db="EMBL/GenBank/DDBJ databases">
        <authorList>
            <person name="Wibberg Daniel"/>
        </authorList>
    </citation>
    <scope>NUCLEOTIDE SEQUENCE [LARGE SCALE GENOMIC DNA]</scope>
    <source>
        <strain evidence="2">Rhizoctonia solani AG1-IB 7/3/14</strain>
    </source>
</reference>
<feature type="compositionally biased region" description="Basic and acidic residues" evidence="1">
    <location>
        <begin position="408"/>
        <end position="420"/>
    </location>
</feature>